<dbReference type="EMBL" id="BJVQ01000029">
    <property type="protein sequence ID" value="GEL47099.1"/>
    <property type="molecule type" value="Genomic_DNA"/>
</dbReference>
<evidence type="ECO:0000313" key="1">
    <source>
        <dbReference type="EMBL" id="GEL47099.1"/>
    </source>
</evidence>
<dbReference type="AlphaFoldDB" id="A0A511FCW4"/>
<name>A0A511FCW4_9CELL</name>
<sequence length="300" mass="32261">MSTQTRSRVPAGVTTGGQFAAAARPEADVVLAHEARIPAQDAKLDLPDGHEVAIRNTLSGHPRWLRGVVTRDAPLTIGQLGVTVGAGEQVATFVLDAGQILPFVEPAEYGGEDADTMAEAFGWSSDDWGYYYDGRAEREQTGAYRNGLDDGRAQAAKARTDVTEVLGILDSLNSSGAIDHRHYSALHDAVSNMEPAPEQLTHPTGAGRVSVYVGERDGVPVFQIDTDSPGRIRINLNDGSAVYDGDPEREERNGTHVMNRTVAQMREALDASGTAEQKVRRLELITAVLETAGWGDTEDR</sequence>
<dbReference type="RefSeq" id="WP_146837907.1">
    <property type="nucleotide sequence ID" value="NZ_BJVQ01000029.1"/>
</dbReference>
<protein>
    <submittedName>
        <fullName evidence="1">Uncharacterized protein</fullName>
    </submittedName>
</protein>
<dbReference type="Proteomes" id="UP000321723">
    <property type="component" value="Unassembled WGS sequence"/>
</dbReference>
<organism evidence="1 2">
    <name type="scientific">Cellulomonas hominis</name>
    <dbReference type="NCBI Taxonomy" id="156981"/>
    <lineage>
        <taxon>Bacteria</taxon>
        <taxon>Bacillati</taxon>
        <taxon>Actinomycetota</taxon>
        <taxon>Actinomycetes</taxon>
        <taxon>Micrococcales</taxon>
        <taxon>Cellulomonadaceae</taxon>
        <taxon>Cellulomonas</taxon>
    </lineage>
</organism>
<evidence type="ECO:0000313" key="2">
    <source>
        <dbReference type="Proteomes" id="UP000321723"/>
    </source>
</evidence>
<reference evidence="1 2" key="1">
    <citation type="submission" date="2019-07" db="EMBL/GenBank/DDBJ databases">
        <title>Whole genome shotgun sequence of Cellulomonas hominis NBRC 16055.</title>
        <authorList>
            <person name="Hosoyama A."/>
            <person name="Uohara A."/>
            <person name="Ohji S."/>
            <person name="Ichikawa N."/>
        </authorList>
    </citation>
    <scope>NUCLEOTIDE SEQUENCE [LARGE SCALE GENOMIC DNA]</scope>
    <source>
        <strain evidence="1 2">NBRC 16055</strain>
    </source>
</reference>
<gene>
    <name evidence="1" type="ORF">CHO01_22150</name>
</gene>
<dbReference type="OrthoDB" id="4965736at2"/>
<comment type="caution">
    <text evidence="1">The sequence shown here is derived from an EMBL/GenBank/DDBJ whole genome shotgun (WGS) entry which is preliminary data.</text>
</comment>
<accession>A0A511FCW4</accession>
<proteinExistence type="predicted"/>
<keyword evidence="2" id="KW-1185">Reference proteome</keyword>